<reference evidence="8 9" key="1">
    <citation type="submission" date="2017-07" db="EMBL/GenBank/DDBJ databases">
        <title>Mechanisms for carbon and nitrogen cycling indicate functional differentiation within the Candidate Phyla Radiation.</title>
        <authorList>
            <person name="Danczak R.E."/>
            <person name="Johnston M.D."/>
            <person name="Kenah C."/>
            <person name="Slattery M."/>
            <person name="Wrighton K.C."/>
            <person name="Wilkins M.J."/>
        </authorList>
    </citation>
    <scope>NUCLEOTIDE SEQUENCE [LARGE SCALE GENOMIC DNA]</scope>
    <source>
        <strain evidence="8">Licking1014_96</strain>
    </source>
</reference>
<keyword evidence="3 4" id="KW-0648">Protein biosynthesis</keyword>
<dbReference type="NCBIfam" id="TIGR00008">
    <property type="entry name" value="infA"/>
    <property type="match status" value="1"/>
</dbReference>
<organism evidence="8 9">
    <name type="scientific">Candidatus Berkelbacteria bacterium Licking1014_96</name>
    <dbReference type="NCBI Taxonomy" id="2017149"/>
    <lineage>
        <taxon>Bacteria</taxon>
        <taxon>Candidatus Berkelbacteria</taxon>
    </lineage>
</organism>
<evidence type="ECO:0000313" key="9">
    <source>
        <dbReference type="Proteomes" id="UP000318296"/>
    </source>
</evidence>
<name>A0A554LHA8_9BACT</name>
<dbReference type="GO" id="GO:0005829">
    <property type="term" value="C:cytosol"/>
    <property type="evidence" value="ECO:0007669"/>
    <property type="project" value="TreeGrafter"/>
</dbReference>
<keyword evidence="2 4" id="KW-0396">Initiation factor</keyword>
<evidence type="ECO:0000259" key="7">
    <source>
        <dbReference type="PROSITE" id="PS50832"/>
    </source>
</evidence>
<evidence type="ECO:0000256" key="5">
    <source>
        <dbReference type="NCBIfam" id="TIGR00008"/>
    </source>
</evidence>
<evidence type="ECO:0000256" key="1">
    <source>
        <dbReference type="ARBA" id="ARBA00010939"/>
    </source>
</evidence>
<feature type="region of interest" description="Disordered" evidence="6">
    <location>
        <begin position="1"/>
        <end position="22"/>
    </location>
</feature>
<dbReference type="PROSITE" id="PS50832">
    <property type="entry name" value="S1_IF1_TYPE"/>
    <property type="match status" value="1"/>
</dbReference>
<dbReference type="InterPro" id="IPR012340">
    <property type="entry name" value="NA-bd_OB-fold"/>
</dbReference>
<comment type="function">
    <text evidence="4">One of the essential components for the initiation of protein synthesis. Stabilizes the binding of IF-2 and IF-3 on the 30S subunit to which N-formylmethionyl-tRNA(fMet) subsequently binds. Helps modulate mRNA selection, yielding the 30S pre-initiation complex (PIC). Upon addition of the 50S ribosomal subunit IF-1, IF-2 and IF-3 are released leaving the mature 70S translation initiation complex.</text>
</comment>
<dbReference type="GO" id="GO:0003743">
    <property type="term" value="F:translation initiation factor activity"/>
    <property type="evidence" value="ECO:0007669"/>
    <property type="project" value="UniProtKB-UniRule"/>
</dbReference>
<gene>
    <name evidence="4" type="primary">infA</name>
    <name evidence="8" type="ORF">CEN92_46</name>
</gene>
<feature type="domain" description="S1-like" evidence="7">
    <location>
        <begin position="13"/>
        <end position="88"/>
    </location>
</feature>
<dbReference type="InterPro" id="IPR003029">
    <property type="entry name" value="S1_domain"/>
</dbReference>
<dbReference type="FunFam" id="2.40.50.140:FF:000002">
    <property type="entry name" value="Translation initiation factor IF-1"/>
    <property type="match status" value="1"/>
</dbReference>
<evidence type="ECO:0000256" key="3">
    <source>
        <dbReference type="ARBA" id="ARBA00022917"/>
    </source>
</evidence>
<protein>
    <recommendedName>
        <fullName evidence="4 5">Translation initiation factor IF-1</fullName>
    </recommendedName>
</protein>
<proteinExistence type="inferred from homology"/>
<dbReference type="GO" id="GO:0043022">
    <property type="term" value="F:ribosome binding"/>
    <property type="evidence" value="ECO:0007669"/>
    <property type="project" value="UniProtKB-UniRule"/>
</dbReference>
<dbReference type="SMART" id="SM00316">
    <property type="entry name" value="S1"/>
    <property type="match status" value="1"/>
</dbReference>
<dbReference type="CDD" id="cd04451">
    <property type="entry name" value="S1_IF1"/>
    <property type="match status" value="1"/>
</dbReference>
<dbReference type="PANTHER" id="PTHR33370">
    <property type="entry name" value="TRANSLATION INITIATION FACTOR IF-1, CHLOROPLASTIC"/>
    <property type="match status" value="1"/>
</dbReference>
<feature type="compositionally biased region" description="Polar residues" evidence="6">
    <location>
        <begin position="1"/>
        <end position="15"/>
    </location>
</feature>
<dbReference type="GO" id="GO:0019843">
    <property type="term" value="F:rRNA binding"/>
    <property type="evidence" value="ECO:0007669"/>
    <property type="project" value="UniProtKB-UniRule"/>
</dbReference>
<evidence type="ECO:0000256" key="2">
    <source>
        <dbReference type="ARBA" id="ARBA00022540"/>
    </source>
</evidence>
<accession>A0A554LHA8</accession>
<evidence type="ECO:0000313" key="8">
    <source>
        <dbReference type="EMBL" id="TSC92250.1"/>
    </source>
</evidence>
<keyword evidence="4" id="KW-0699">rRNA-binding</keyword>
<dbReference type="Gene3D" id="2.40.50.140">
    <property type="entry name" value="Nucleic acid-binding proteins"/>
    <property type="match status" value="1"/>
</dbReference>
<evidence type="ECO:0000256" key="6">
    <source>
        <dbReference type="SAM" id="MobiDB-lite"/>
    </source>
</evidence>
<comment type="subcellular location">
    <subcellularLocation>
        <location evidence="4">Cytoplasm</location>
    </subcellularLocation>
</comment>
<sequence length="88" mass="9818">MEEAKNNQNSANSRAETPDPRQKIILQGKVVEALPSTSFKVGLETGHEVLAHLSGKMRMHHIKIVPGDSVEVEFSPYNLSRGRIIKRL</sequence>
<dbReference type="InterPro" id="IPR006196">
    <property type="entry name" value="RNA-binding_domain_S1_IF1"/>
</dbReference>
<comment type="subunit">
    <text evidence="4">Component of the 30S ribosomal translation pre-initiation complex which assembles on the 30S ribosome in the order IF-2 and IF-3, IF-1 and N-formylmethionyl-tRNA(fMet); mRNA recruitment can occur at any time during PIC assembly.</text>
</comment>
<evidence type="ECO:0000256" key="4">
    <source>
        <dbReference type="HAMAP-Rule" id="MF_00075"/>
    </source>
</evidence>
<dbReference type="PANTHER" id="PTHR33370:SF1">
    <property type="entry name" value="TRANSLATION INITIATION FACTOR IF-1, CHLOROPLASTIC"/>
    <property type="match status" value="1"/>
</dbReference>
<keyword evidence="4" id="KW-0963">Cytoplasm</keyword>
<dbReference type="EMBL" id="VMGH01000006">
    <property type="protein sequence ID" value="TSC92250.1"/>
    <property type="molecule type" value="Genomic_DNA"/>
</dbReference>
<dbReference type="Proteomes" id="UP000318296">
    <property type="component" value="Unassembled WGS sequence"/>
</dbReference>
<comment type="similarity">
    <text evidence="1 4">Belongs to the IF-1 family.</text>
</comment>
<dbReference type="AlphaFoldDB" id="A0A554LHA8"/>
<dbReference type="HAMAP" id="MF_00075">
    <property type="entry name" value="IF_1"/>
    <property type="match status" value="1"/>
</dbReference>
<keyword evidence="4" id="KW-0694">RNA-binding</keyword>
<comment type="caution">
    <text evidence="8">The sequence shown here is derived from an EMBL/GenBank/DDBJ whole genome shotgun (WGS) entry which is preliminary data.</text>
</comment>
<dbReference type="SUPFAM" id="SSF50249">
    <property type="entry name" value="Nucleic acid-binding proteins"/>
    <property type="match status" value="1"/>
</dbReference>
<dbReference type="InterPro" id="IPR004368">
    <property type="entry name" value="TIF_IF1"/>
</dbReference>
<dbReference type="Pfam" id="PF01176">
    <property type="entry name" value="eIF-1a"/>
    <property type="match status" value="1"/>
</dbReference>